<feature type="transmembrane region" description="Helical" evidence="9">
    <location>
        <begin position="156"/>
        <end position="175"/>
    </location>
</feature>
<feature type="region of interest" description="Disordered" evidence="8">
    <location>
        <begin position="269"/>
        <end position="294"/>
    </location>
</feature>
<sequence length="518" mass="54520">MVHVMAAPIPARTDDPAAAPGWASPGHPDRGTTALLLVGWGGVAVGIGAGDGRGPWQLVFVLVGWFAVLLAAGPAERARRWAGRWHTAVWTGVAGLLAAGVALRPRYYAAGRWADLSDVLGVAAGLLTAGAVLVWARPPAPDGRWWAAHRLASPACFWLVTGLVVAAGVAMILAAPQPRIDVFHLLQVSAGGLFDGHDMYRQQWAPSRAEYPVYGLFDVYPYLPGTTLLLAPFHLLFGDVRYGLLAALVLAAVTVRRIAGVTAPGWQARRDAGTPGGGASPWAGTTDSDSDPDVPDPAVPAALPLMVLVIPGAMYALQQSWTEPLLIACLAGMVWAVRAGRPGWAVVTFALALASKQHLALLLPVAAMWPAFGPRRVLVAAGAAATLVAPWVLAGPADFWADAVTTNLGYPVRGDSLSVPGVLVHAGITTGFAPMPLALAGAYLLAWRVRADAAGFCLGAAVVLLTLDVMNKQSYFNHYTLPMALLVMTVSCRRPGRQRRRRPAGQRRVENRSSEAPS</sequence>
<dbReference type="Proteomes" id="UP000001549">
    <property type="component" value="Chromosome"/>
</dbReference>
<feature type="transmembrane region" description="Helical" evidence="9">
    <location>
        <begin position="119"/>
        <end position="136"/>
    </location>
</feature>
<evidence type="ECO:0000256" key="1">
    <source>
        <dbReference type="ARBA" id="ARBA00004651"/>
    </source>
</evidence>
<dbReference type="STRING" id="656024.FsymDg_2266"/>
<dbReference type="EMBL" id="CP002801">
    <property type="protein sequence ID" value="AEH09666.1"/>
    <property type="molecule type" value="Genomic_DNA"/>
</dbReference>
<feature type="transmembrane region" description="Helical" evidence="9">
    <location>
        <begin position="377"/>
        <end position="397"/>
    </location>
</feature>
<comment type="subcellular location">
    <subcellularLocation>
        <location evidence="1">Cell membrane</location>
        <topology evidence="1">Multi-pass membrane protein</topology>
    </subcellularLocation>
</comment>
<feature type="transmembrane region" description="Helical" evidence="9">
    <location>
        <begin position="56"/>
        <end position="75"/>
    </location>
</feature>
<keyword evidence="2" id="KW-1003">Cell membrane</keyword>
<accession>F8AZQ9</accession>
<proteinExistence type="inferred from homology"/>
<dbReference type="GO" id="GO:0005886">
    <property type="term" value="C:plasma membrane"/>
    <property type="evidence" value="ECO:0007669"/>
    <property type="project" value="UniProtKB-SubCell"/>
</dbReference>
<dbReference type="AlphaFoldDB" id="F8AZQ9"/>
<organism evidence="10 11">
    <name type="scientific">Candidatus Protofrankia datiscae</name>
    <dbReference type="NCBI Taxonomy" id="2716812"/>
    <lineage>
        <taxon>Bacteria</taxon>
        <taxon>Bacillati</taxon>
        <taxon>Actinomycetota</taxon>
        <taxon>Actinomycetes</taxon>
        <taxon>Frankiales</taxon>
        <taxon>Frankiaceae</taxon>
        <taxon>Protofrankia</taxon>
    </lineage>
</organism>
<feature type="transmembrane region" description="Helical" evidence="9">
    <location>
        <begin position="453"/>
        <end position="470"/>
    </location>
</feature>
<keyword evidence="11" id="KW-1185">Reference proteome</keyword>
<evidence type="ECO:0000256" key="6">
    <source>
        <dbReference type="ARBA" id="ARBA00023136"/>
    </source>
</evidence>
<evidence type="ECO:0000256" key="9">
    <source>
        <dbReference type="SAM" id="Phobius"/>
    </source>
</evidence>
<evidence type="ECO:0000256" key="8">
    <source>
        <dbReference type="SAM" id="MobiDB-lite"/>
    </source>
</evidence>
<feature type="transmembrane region" description="Helical" evidence="9">
    <location>
        <begin position="417"/>
        <end position="446"/>
    </location>
</feature>
<dbReference type="GO" id="GO:0016758">
    <property type="term" value="F:hexosyltransferase activity"/>
    <property type="evidence" value="ECO:0007669"/>
    <property type="project" value="InterPro"/>
</dbReference>
<evidence type="ECO:0000256" key="5">
    <source>
        <dbReference type="ARBA" id="ARBA00022989"/>
    </source>
</evidence>
<feature type="compositionally biased region" description="Basic and acidic residues" evidence="8">
    <location>
        <begin position="507"/>
        <end position="518"/>
    </location>
</feature>
<feature type="compositionally biased region" description="Basic residues" evidence="8">
    <location>
        <begin position="496"/>
        <end position="505"/>
    </location>
</feature>
<feature type="region of interest" description="Disordered" evidence="8">
    <location>
        <begin position="496"/>
        <end position="518"/>
    </location>
</feature>
<dbReference type="eggNOG" id="ENOG5031TBU">
    <property type="taxonomic scope" value="Bacteria"/>
</dbReference>
<evidence type="ECO:0000313" key="11">
    <source>
        <dbReference type="Proteomes" id="UP000001549"/>
    </source>
</evidence>
<evidence type="ECO:0000256" key="2">
    <source>
        <dbReference type="ARBA" id="ARBA00022475"/>
    </source>
</evidence>
<name>F8AZQ9_9ACTN</name>
<evidence type="ECO:0000256" key="3">
    <source>
        <dbReference type="ARBA" id="ARBA00022679"/>
    </source>
</evidence>
<keyword evidence="4 9" id="KW-0812">Transmembrane</keyword>
<feature type="transmembrane region" description="Helical" evidence="9">
    <location>
        <begin position="87"/>
        <end position="107"/>
    </location>
</feature>
<comment type="similarity">
    <text evidence="7">Belongs to the glycosyltransferase 87 family.</text>
</comment>
<reference evidence="10 11" key="1">
    <citation type="submission" date="2011-05" db="EMBL/GenBank/DDBJ databases">
        <title>Complete sequence of chromosome of Frankia symbiont of Datisca glomerata.</title>
        <authorList>
            <consortium name="US DOE Joint Genome Institute"/>
            <person name="Lucas S."/>
            <person name="Han J."/>
            <person name="Lapidus A."/>
            <person name="Cheng J.-F."/>
            <person name="Goodwin L."/>
            <person name="Pitluck S."/>
            <person name="Peters L."/>
            <person name="Mikhailova N."/>
            <person name="Chertkov O."/>
            <person name="Teshima H."/>
            <person name="Han C."/>
            <person name="Tapia R."/>
            <person name="Land M."/>
            <person name="Hauser L."/>
            <person name="Kyrpides N."/>
            <person name="Ivanova N."/>
            <person name="Pagani I."/>
            <person name="Berry A."/>
            <person name="Pawlowski K."/>
            <person name="Persson T."/>
            <person name="Vanden Heuvel B."/>
            <person name="Benson D."/>
            <person name="Woyke T."/>
        </authorList>
    </citation>
    <scope>NUCLEOTIDE SEQUENCE [LARGE SCALE GENOMIC DNA]</scope>
    <source>
        <strain evidence="11">4085684</strain>
    </source>
</reference>
<keyword evidence="5 9" id="KW-1133">Transmembrane helix</keyword>
<gene>
    <name evidence="10" type="ordered locus">FsymDg_2266</name>
</gene>
<keyword evidence="3" id="KW-0808">Transferase</keyword>
<dbReference type="HOGENOM" id="CLU_525567_0_0_11"/>
<dbReference type="KEGG" id="fsy:FsymDg_2266"/>
<dbReference type="InterPro" id="IPR018584">
    <property type="entry name" value="GT87"/>
</dbReference>
<dbReference type="Pfam" id="PF09594">
    <property type="entry name" value="GT87"/>
    <property type="match status" value="1"/>
</dbReference>
<keyword evidence="6 9" id="KW-0472">Membrane</keyword>
<evidence type="ECO:0000256" key="7">
    <source>
        <dbReference type="ARBA" id="ARBA00024033"/>
    </source>
</evidence>
<protein>
    <submittedName>
        <fullName evidence="10">Uncharacterized protein</fullName>
    </submittedName>
</protein>
<feature type="transmembrane region" description="Helical" evidence="9">
    <location>
        <begin position="476"/>
        <end position="492"/>
    </location>
</feature>
<evidence type="ECO:0000256" key="4">
    <source>
        <dbReference type="ARBA" id="ARBA00022692"/>
    </source>
</evidence>
<evidence type="ECO:0000313" key="10">
    <source>
        <dbReference type="EMBL" id="AEH09666.1"/>
    </source>
</evidence>